<feature type="transmembrane region" description="Helical" evidence="8">
    <location>
        <begin position="6"/>
        <end position="24"/>
    </location>
</feature>
<keyword evidence="3" id="KW-1003">Cell membrane</keyword>
<evidence type="ECO:0000256" key="7">
    <source>
        <dbReference type="RuleBase" id="RU003942"/>
    </source>
</evidence>
<feature type="transmembrane region" description="Helical" evidence="8">
    <location>
        <begin position="56"/>
        <end position="77"/>
    </location>
</feature>
<evidence type="ECO:0000256" key="2">
    <source>
        <dbReference type="ARBA" id="ARBA00022448"/>
    </source>
</evidence>
<feature type="transmembrane region" description="Helical" evidence="8">
    <location>
        <begin position="31"/>
        <end position="50"/>
    </location>
</feature>
<keyword evidence="6 8" id="KW-0472">Membrane</keyword>
<dbReference type="OrthoDB" id="21828at2"/>
<evidence type="ECO:0000256" key="4">
    <source>
        <dbReference type="ARBA" id="ARBA00022692"/>
    </source>
</evidence>
<comment type="similarity">
    <text evidence="7">Belongs to the drug/metabolite transporter (DMT) superfamily. Small multidrug resistance (SMR) (TC 2.A.7.1) family.</text>
</comment>
<sequence>MSWFYLILAGVFEMMGVFMITKFNQARNVRTFTVLIAGFGSSFLFLSLAMKTLPMGTAYAVWTGIGASGGAILGMIFYNESRSLLRILCIALVLGSAVGLKLCGAE</sequence>
<name>A0A089N4E6_9BACL</name>
<dbReference type="AlphaFoldDB" id="A0A089N4E6"/>
<keyword evidence="10" id="KW-1185">Reference proteome</keyword>
<organism evidence="9 10">
    <name type="scientific">Paenibacillus stellifer</name>
    <dbReference type="NCBI Taxonomy" id="169760"/>
    <lineage>
        <taxon>Bacteria</taxon>
        <taxon>Bacillati</taxon>
        <taxon>Bacillota</taxon>
        <taxon>Bacilli</taxon>
        <taxon>Bacillales</taxon>
        <taxon>Paenibacillaceae</taxon>
        <taxon>Paenibacillus</taxon>
    </lineage>
</organism>
<protein>
    <submittedName>
        <fullName evidence="9">Transporter</fullName>
    </submittedName>
</protein>
<evidence type="ECO:0000256" key="8">
    <source>
        <dbReference type="SAM" id="Phobius"/>
    </source>
</evidence>
<keyword evidence="5 8" id="KW-1133">Transmembrane helix</keyword>
<evidence type="ECO:0000256" key="5">
    <source>
        <dbReference type="ARBA" id="ARBA00022989"/>
    </source>
</evidence>
<proteinExistence type="inferred from homology"/>
<keyword evidence="4 7" id="KW-0812">Transmembrane</keyword>
<dbReference type="Proteomes" id="UP000029507">
    <property type="component" value="Chromosome"/>
</dbReference>
<dbReference type="STRING" id="169760.PSTEL_11545"/>
<dbReference type="InterPro" id="IPR045324">
    <property type="entry name" value="Small_multidrug_res"/>
</dbReference>
<feature type="transmembrane region" description="Helical" evidence="8">
    <location>
        <begin position="84"/>
        <end position="102"/>
    </location>
</feature>
<gene>
    <name evidence="9" type="ORF">PSTEL_11545</name>
</gene>
<dbReference type="GO" id="GO:0022857">
    <property type="term" value="F:transmembrane transporter activity"/>
    <property type="evidence" value="ECO:0007669"/>
    <property type="project" value="InterPro"/>
</dbReference>
<dbReference type="SUPFAM" id="SSF103481">
    <property type="entry name" value="Multidrug resistance efflux transporter EmrE"/>
    <property type="match status" value="1"/>
</dbReference>
<dbReference type="RefSeq" id="WP_038695291.1">
    <property type="nucleotide sequence ID" value="NZ_CP009286.1"/>
</dbReference>
<evidence type="ECO:0000313" key="10">
    <source>
        <dbReference type="Proteomes" id="UP000029507"/>
    </source>
</evidence>
<dbReference type="FunFam" id="1.10.3730.20:FF:000001">
    <property type="entry name" value="Quaternary ammonium compound resistance transporter SugE"/>
    <property type="match status" value="1"/>
</dbReference>
<evidence type="ECO:0000256" key="1">
    <source>
        <dbReference type="ARBA" id="ARBA00004651"/>
    </source>
</evidence>
<reference evidence="9 10" key="1">
    <citation type="submission" date="2014-08" db="EMBL/GenBank/DDBJ databases">
        <title>Comparative genomics of the Paenibacillus odorifer group.</title>
        <authorList>
            <person name="den Bakker H.C."/>
            <person name="Tsai Y.-C."/>
            <person name="Martin N."/>
            <person name="Korlach J."/>
            <person name="Wiedmann M."/>
        </authorList>
    </citation>
    <scope>NUCLEOTIDE SEQUENCE [LARGE SCALE GENOMIC DNA]</scope>
    <source>
        <strain evidence="9 10">DSM 14472</strain>
    </source>
</reference>
<dbReference type="PANTHER" id="PTHR30561:SF0">
    <property type="entry name" value="GUANIDINIUM EXPORTER"/>
    <property type="match status" value="1"/>
</dbReference>
<evidence type="ECO:0000256" key="3">
    <source>
        <dbReference type="ARBA" id="ARBA00022475"/>
    </source>
</evidence>
<dbReference type="Pfam" id="PF00893">
    <property type="entry name" value="Multi_Drug_Res"/>
    <property type="match status" value="1"/>
</dbReference>
<dbReference type="PANTHER" id="PTHR30561">
    <property type="entry name" value="SMR FAMILY PROTON-DEPENDENT DRUG EFFLUX TRANSPORTER SUGE"/>
    <property type="match status" value="1"/>
</dbReference>
<dbReference type="GO" id="GO:0005886">
    <property type="term" value="C:plasma membrane"/>
    <property type="evidence" value="ECO:0007669"/>
    <property type="project" value="UniProtKB-SubCell"/>
</dbReference>
<dbReference type="HOGENOM" id="CLU_133067_1_3_9"/>
<dbReference type="InterPro" id="IPR037185">
    <property type="entry name" value="EmrE-like"/>
</dbReference>
<comment type="subcellular location">
    <subcellularLocation>
        <location evidence="1 7">Cell membrane</location>
        <topology evidence="1 7">Multi-pass membrane protein</topology>
    </subcellularLocation>
</comment>
<dbReference type="KEGG" id="pste:PSTEL_11545"/>
<dbReference type="Gene3D" id="1.10.3730.20">
    <property type="match status" value="1"/>
</dbReference>
<evidence type="ECO:0000313" key="9">
    <source>
        <dbReference type="EMBL" id="AIQ63619.1"/>
    </source>
</evidence>
<dbReference type="EMBL" id="CP009286">
    <property type="protein sequence ID" value="AIQ63619.1"/>
    <property type="molecule type" value="Genomic_DNA"/>
</dbReference>
<keyword evidence="2" id="KW-0813">Transport</keyword>
<evidence type="ECO:0000256" key="6">
    <source>
        <dbReference type="ARBA" id="ARBA00023136"/>
    </source>
</evidence>
<dbReference type="InterPro" id="IPR000390">
    <property type="entry name" value="Small_drug/metabolite_transptr"/>
</dbReference>
<accession>A0A089N4E6</accession>